<comment type="caution">
    <text evidence="1">The sequence shown here is derived from an EMBL/GenBank/DDBJ whole genome shotgun (WGS) entry which is preliminary data.</text>
</comment>
<dbReference type="AlphaFoldDB" id="X1KRI1"/>
<evidence type="ECO:0000313" key="1">
    <source>
        <dbReference type="EMBL" id="GAI09687.1"/>
    </source>
</evidence>
<reference evidence="1" key="1">
    <citation type="journal article" date="2014" name="Front. Microbiol.">
        <title>High frequency of phylogenetically diverse reductive dehalogenase-homologous genes in deep subseafloor sedimentary metagenomes.</title>
        <authorList>
            <person name="Kawai M."/>
            <person name="Futagami T."/>
            <person name="Toyoda A."/>
            <person name="Takaki Y."/>
            <person name="Nishi S."/>
            <person name="Hori S."/>
            <person name="Arai W."/>
            <person name="Tsubouchi T."/>
            <person name="Morono Y."/>
            <person name="Uchiyama I."/>
            <person name="Ito T."/>
            <person name="Fujiyama A."/>
            <person name="Inagaki F."/>
            <person name="Takami H."/>
        </authorList>
    </citation>
    <scope>NUCLEOTIDE SEQUENCE</scope>
    <source>
        <strain evidence="1">Expedition CK06-06</strain>
    </source>
</reference>
<proteinExistence type="predicted"/>
<protein>
    <submittedName>
        <fullName evidence="1">Uncharacterized protein</fullName>
    </submittedName>
</protein>
<gene>
    <name evidence="1" type="ORF">S06H3_19882</name>
</gene>
<accession>X1KRI1</accession>
<dbReference type="EMBL" id="BARV01010233">
    <property type="protein sequence ID" value="GAI09687.1"/>
    <property type="molecule type" value="Genomic_DNA"/>
</dbReference>
<feature type="non-terminal residue" evidence="1">
    <location>
        <position position="1"/>
    </location>
</feature>
<organism evidence="1">
    <name type="scientific">marine sediment metagenome</name>
    <dbReference type="NCBI Taxonomy" id="412755"/>
    <lineage>
        <taxon>unclassified sequences</taxon>
        <taxon>metagenomes</taxon>
        <taxon>ecological metagenomes</taxon>
    </lineage>
</organism>
<name>X1KRI1_9ZZZZ</name>
<sequence length="43" mass="5163">YRYYPAGEEIYIIFFRKANIFVDVEARTLSATKTYAQIIEERI</sequence>